<name>A0AAJ7BSK4_CEPCN</name>
<dbReference type="SUPFAM" id="SSF57302">
    <property type="entry name" value="Snake toxin-like"/>
    <property type="match status" value="1"/>
</dbReference>
<dbReference type="Pfam" id="PF06211">
    <property type="entry name" value="BAMBI"/>
    <property type="match status" value="1"/>
</dbReference>
<keyword evidence="2" id="KW-0812">Transmembrane</keyword>
<feature type="region of interest" description="Disordered" evidence="1">
    <location>
        <begin position="191"/>
        <end position="216"/>
    </location>
</feature>
<reference evidence="6" key="1">
    <citation type="submission" date="2025-08" db="UniProtKB">
        <authorList>
            <consortium name="RefSeq"/>
        </authorList>
    </citation>
    <scope>IDENTIFICATION</scope>
</reference>
<keyword evidence="3" id="KW-0732">Signal</keyword>
<protein>
    <submittedName>
        <fullName evidence="6">BMP and activin membrane-bound inhibitor homolog</fullName>
    </submittedName>
</protein>
<feature type="chain" id="PRO_5042604939" evidence="3">
    <location>
        <begin position="19"/>
        <end position="216"/>
    </location>
</feature>
<feature type="transmembrane region" description="Helical" evidence="2">
    <location>
        <begin position="164"/>
        <end position="185"/>
    </location>
</feature>
<dbReference type="AlphaFoldDB" id="A0AAJ7BSK4"/>
<keyword evidence="5" id="KW-1185">Reference proteome</keyword>
<dbReference type="InterPro" id="IPR045807">
    <property type="entry name" value="BAMBI_N"/>
</dbReference>
<evidence type="ECO:0000256" key="2">
    <source>
        <dbReference type="SAM" id="Phobius"/>
    </source>
</evidence>
<evidence type="ECO:0000256" key="3">
    <source>
        <dbReference type="SAM" id="SignalP"/>
    </source>
</evidence>
<evidence type="ECO:0000313" key="5">
    <source>
        <dbReference type="Proteomes" id="UP000694920"/>
    </source>
</evidence>
<dbReference type="GeneID" id="107266603"/>
<keyword evidence="2" id="KW-0472">Membrane</keyword>
<dbReference type="CDD" id="cd23576">
    <property type="entry name" value="TFP_LU_ECD_BAMBI"/>
    <property type="match status" value="1"/>
</dbReference>
<dbReference type="InterPro" id="IPR045860">
    <property type="entry name" value="Snake_toxin-like_sf"/>
</dbReference>
<sequence>MLPRELITLATITTLTVATSSASIDLDLADYEMLTEATGKSVNDGSRDVQEVRCYCNQPECVAQGYLCRGRGCFTELPLRSNPLLHSEHGCLEESFKERQCPAGYLCCEQDLCNHVDSPAMRNRLNKTLQVLSGDQRAYSGSTVQHHSNHGSQNTDGWFKTATIAVPICGLIVLLILASLAIRLLQPLPSQGDKLGPHRTPDNGPPLLGNPKVPLV</sequence>
<dbReference type="KEGG" id="ccin:107266603"/>
<evidence type="ECO:0000259" key="4">
    <source>
        <dbReference type="Pfam" id="PF06211"/>
    </source>
</evidence>
<evidence type="ECO:0000256" key="1">
    <source>
        <dbReference type="SAM" id="MobiDB-lite"/>
    </source>
</evidence>
<dbReference type="Gene3D" id="2.10.60.10">
    <property type="entry name" value="CD59"/>
    <property type="match status" value="1"/>
</dbReference>
<dbReference type="Proteomes" id="UP000694920">
    <property type="component" value="Unplaced"/>
</dbReference>
<gene>
    <name evidence="6" type="primary">LOC107266603</name>
</gene>
<evidence type="ECO:0000313" key="6">
    <source>
        <dbReference type="RefSeq" id="XP_015592729.1"/>
    </source>
</evidence>
<organism evidence="5 6">
    <name type="scientific">Cephus cinctus</name>
    <name type="common">Wheat stem sawfly</name>
    <dbReference type="NCBI Taxonomy" id="211228"/>
    <lineage>
        <taxon>Eukaryota</taxon>
        <taxon>Metazoa</taxon>
        <taxon>Ecdysozoa</taxon>
        <taxon>Arthropoda</taxon>
        <taxon>Hexapoda</taxon>
        <taxon>Insecta</taxon>
        <taxon>Pterygota</taxon>
        <taxon>Neoptera</taxon>
        <taxon>Endopterygota</taxon>
        <taxon>Hymenoptera</taxon>
        <taxon>Cephoidea</taxon>
        <taxon>Cephidae</taxon>
        <taxon>Cephus</taxon>
    </lineage>
</organism>
<feature type="signal peptide" evidence="3">
    <location>
        <begin position="1"/>
        <end position="18"/>
    </location>
</feature>
<keyword evidence="2" id="KW-1133">Transmembrane helix</keyword>
<feature type="domain" description="BMP and activin membrane-bound inhibitor N-terminal" evidence="4">
    <location>
        <begin position="51"/>
        <end position="114"/>
    </location>
</feature>
<dbReference type="RefSeq" id="XP_015592729.1">
    <property type="nucleotide sequence ID" value="XM_015737243.2"/>
</dbReference>
<accession>A0AAJ7BSK4</accession>
<proteinExistence type="predicted"/>